<dbReference type="CDD" id="cd15482">
    <property type="entry name" value="Sialidase_non-viral"/>
    <property type="match status" value="1"/>
</dbReference>
<name>A0A839TVQ1_9BACL</name>
<evidence type="ECO:0000313" key="3">
    <source>
        <dbReference type="Proteomes" id="UP000517523"/>
    </source>
</evidence>
<dbReference type="InterPro" id="IPR036278">
    <property type="entry name" value="Sialidase_sf"/>
</dbReference>
<dbReference type="Proteomes" id="UP000517523">
    <property type="component" value="Unassembled WGS sequence"/>
</dbReference>
<evidence type="ECO:0000313" key="2">
    <source>
        <dbReference type="EMBL" id="MBB3131244.1"/>
    </source>
</evidence>
<feature type="domain" description="Sialidase" evidence="1">
    <location>
        <begin position="69"/>
        <end position="243"/>
    </location>
</feature>
<dbReference type="Gene3D" id="2.120.10.10">
    <property type="match status" value="1"/>
</dbReference>
<keyword evidence="2" id="KW-0326">Glycosidase</keyword>
<dbReference type="EMBL" id="JACHXJ010000006">
    <property type="protein sequence ID" value="MBB3131244.1"/>
    <property type="molecule type" value="Genomic_DNA"/>
</dbReference>
<reference evidence="2 3" key="1">
    <citation type="submission" date="2020-08" db="EMBL/GenBank/DDBJ databases">
        <title>Genomic Encyclopedia of Type Strains, Phase III (KMG-III): the genomes of soil and plant-associated and newly described type strains.</title>
        <authorList>
            <person name="Whitman W."/>
        </authorList>
    </citation>
    <scope>NUCLEOTIDE SEQUENCE [LARGE SCALE GENOMIC DNA]</scope>
    <source>
        <strain evidence="2 3">CECT 5831</strain>
    </source>
</reference>
<accession>A0A839TVQ1</accession>
<evidence type="ECO:0000259" key="1">
    <source>
        <dbReference type="Pfam" id="PF13088"/>
    </source>
</evidence>
<dbReference type="RefSeq" id="WP_183585891.1">
    <property type="nucleotide sequence ID" value="NZ_JACHXJ010000006.1"/>
</dbReference>
<proteinExistence type="predicted"/>
<dbReference type="EC" id="3.2.1.18" evidence="2"/>
<dbReference type="Pfam" id="PF13088">
    <property type="entry name" value="BNR_2"/>
    <property type="match status" value="1"/>
</dbReference>
<sequence>MIQKFKISRDDTWYEAWPDVVLTRGGKLICVFTQTTHHGDRSASRLVLIESMDRGRTWTNKRALTETTSGRPYWNCARISRLSGGRLAIVADRISGAKETNARNYLWFADDEGTEWSGPIETPLEGIVPDKLCELPSGRWLLSAHDRNGQWLRYSDNEGKDWSEPVLVASQEGLKLCEVSILPLQDGTLVAFLRENSGEGWDCYKTISRDSGESWSELYRTPLPGCHRPVAGLLQSGTVLITYRFMQGGKGWLGKWTQNFFAAITDQESAAAENRKDQWTRIMPVDYDRSPVSDLGYSGWVQFEDGEIYVVNYIVDDAPKGQIRGYSFRENDFLLEPAAAPGE</sequence>
<dbReference type="SUPFAM" id="SSF50939">
    <property type="entry name" value="Sialidases"/>
    <property type="match status" value="1"/>
</dbReference>
<protein>
    <submittedName>
        <fullName evidence="2">Sialidase-1</fullName>
        <ecNumber evidence="2">3.2.1.18</ecNumber>
    </submittedName>
</protein>
<comment type="caution">
    <text evidence="2">The sequence shown here is derived from an EMBL/GenBank/DDBJ whole genome shotgun (WGS) entry which is preliminary data.</text>
</comment>
<keyword evidence="2" id="KW-0378">Hydrolase</keyword>
<organism evidence="2 3">
    <name type="scientific">Paenibacillus rhizosphaerae</name>
    <dbReference type="NCBI Taxonomy" id="297318"/>
    <lineage>
        <taxon>Bacteria</taxon>
        <taxon>Bacillati</taxon>
        <taxon>Bacillota</taxon>
        <taxon>Bacilli</taxon>
        <taxon>Bacillales</taxon>
        <taxon>Paenibacillaceae</taxon>
        <taxon>Paenibacillus</taxon>
    </lineage>
</organism>
<dbReference type="GO" id="GO:0004308">
    <property type="term" value="F:exo-alpha-sialidase activity"/>
    <property type="evidence" value="ECO:0007669"/>
    <property type="project" value="UniProtKB-EC"/>
</dbReference>
<dbReference type="InterPro" id="IPR011040">
    <property type="entry name" value="Sialidase"/>
</dbReference>
<gene>
    <name evidence="2" type="ORF">FHS19_005964</name>
</gene>
<dbReference type="AlphaFoldDB" id="A0A839TVQ1"/>
<dbReference type="PANTHER" id="PTHR43752">
    <property type="entry name" value="BNR/ASP-BOX REPEAT FAMILY PROTEIN"/>
    <property type="match status" value="1"/>
</dbReference>
<dbReference type="PANTHER" id="PTHR43752:SF2">
    <property type="entry name" value="BNR_ASP-BOX REPEAT FAMILY PROTEIN"/>
    <property type="match status" value="1"/>
</dbReference>